<evidence type="ECO:0000256" key="1">
    <source>
        <dbReference type="SAM" id="Phobius"/>
    </source>
</evidence>
<name>A0AAU7UVT5_9NOCA</name>
<organism evidence="3">
    <name type="scientific">Rhodococcus sp. D-6</name>
    <dbReference type="NCBI Taxonomy" id="1387842"/>
    <lineage>
        <taxon>Bacteria</taxon>
        <taxon>Bacillati</taxon>
        <taxon>Actinomycetota</taxon>
        <taxon>Actinomycetes</taxon>
        <taxon>Mycobacteriales</taxon>
        <taxon>Nocardiaceae</taxon>
        <taxon>Rhodococcus</taxon>
    </lineage>
</organism>
<protein>
    <submittedName>
        <fullName evidence="3">DUF4190 domain-containing protein</fullName>
    </submittedName>
</protein>
<keyword evidence="1" id="KW-0812">Transmembrane</keyword>
<evidence type="ECO:0000313" key="3">
    <source>
        <dbReference type="EMBL" id="XBW03337.1"/>
    </source>
</evidence>
<dbReference type="KEGG" id="rhox:RBB84_18920"/>
<feature type="transmembrane region" description="Helical" evidence="1">
    <location>
        <begin position="44"/>
        <end position="64"/>
    </location>
</feature>
<dbReference type="InterPro" id="IPR025241">
    <property type="entry name" value="DUF4190"/>
</dbReference>
<keyword evidence="1" id="KW-1133">Transmembrane helix</keyword>
<feature type="transmembrane region" description="Helical" evidence="1">
    <location>
        <begin position="70"/>
        <end position="94"/>
    </location>
</feature>
<dbReference type="RefSeq" id="WP_229568609.1">
    <property type="nucleotide sequence ID" value="NZ_CP132970.1"/>
</dbReference>
<evidence type="ECO:0000259" key="2">
    <source>
        <dbReference type="Pfam" id="PF13828"/>
    </source>
</evidence>
<accession>A0AAU7UVT5</accession>
<gene>
    <name evidence="3" type="ORF">RBB84_18920</name>
</gene>
<feature type="transmembrane region" description="Helical" evidence="1">
    <location>
        <begin position="12"/>
        <end position="32"/>
    </location>
</feature>
<feature type="domain" description="DUF4190" evidence="2">
    <location>
        <begin position="135"/>
        <end position="188"/>
    </location>
</feature>
<dbReference type="AlphaFoldDB" id="A0AAU7UVT5"/>
<dbReference type="Pfam" id="PF13828">
    <property type="entry name" value="DUF4190"/>
    <property type="match status" value="1"/>
</dbReference>
<proteinExistence type="predicted"/>
<feature type="transmembrane region" description="Helical" evidence="1">
    <location>
        <begin position="134"/>
        <end position="158"/>
    </location>
</feature>
<sequence length="199" mass="20686">MLLVYRGIPEPLMAVPGVIALGIAAVLGYYAYTTYREEDGRLQWWQLLTPAFLAVGAISFFYAATGAPVLFTLLFLVRLGGLLALVVGGIIAIVQASSRPATSSASTLVAPIVGYTAQGEPVYGAPMRSQSTNILAILALVFGLLGGVLGVVFGHIALSQINRTGENGRGLAIAGLVLGYISVVAWIIVVIVAVEAVTI</sequence>
<reference evidence="3" key="1">
    <citation type="submission" date="2023-08" db="EMBL/GenBank/DDBJ databases">
        <title>The novel hydrolase IpcH responsible for the initial isoprocarb degradation step in Rhodococcus sp. D-6.</title>
        <authorList>
            <person name="Zhu Q."/>
        </authorList>
    </citation>
    <scope>NUCLEOTIDE SEQUENCE</scope>
    <source>
        <strain evidence="3">D-6</strain>
    </source>
</reference>
<feature type="transmembrane region" description="Helical" evidence="1">
    <location>
        <begin position="170"/>
        <end position="194"/>
    </location>
</feature>
<dbReference type="EMBL" id="CP132970">
    <property type="protein sequence ID" value="XBW03337.1"/>
    <property type="molecule type" value="Genomic_DNA"/>
</dbReference>
<keyword evidence="1" id="KW-0472">Membrane</keyword>